<evidence type="ECO:0000256" key="4">
    <source>
        <dbReference type="SAM" id="MobiDB-lite"/>
    </source>
</evidence>
<feature type="compositionally biased region" description="Polar residues" evidence="4">
    <location>
        <begin position="1302"/>
        <end position="1312"/>
    </location>
</feature>
<evidence type="ECO:0000256" key="1">
    <source>
        <dbReference type="ARBA" id="ARBA00023125"/>
    </source>
</evidence>
<dbReference type="PRINTS" id="PR00053">
    <property type="entry name" value="FORKHEAD"/>
</dbReference>
<evidence type="ECO:0008006" key="9">
    <source>
        <dbReference type="Google" id="ProtNLM"/>
    </source>
</evidence>
<feature type="region of interest" description="Disordered" evidence="4">
    <location>
        <begin position="742"/>
        <end position="788"/>
    </location>
</feature>
<evidence type="ECO:0000256" key="3">
    <source>
        <dbReference type="PROSITE-ProRule" id="PRU00089"/>
    </source>
</evidence>
<feature type="compositionally biased region" description="Low complexity" evidence="4">
    <location>
        <begin position="365"/>
        <end position="378"/>
    </location>
</feature>
<feature type="compositionally biased region" description="Basic and acidic residues" evidence="4">
    <location>
        <begin position="821"/>
        <end position="851"/>
    </location>
</feature>
<feature type="compositionally biased region" description="Polar residues" evidence="4">
    <location>
        <begin position="1206"/>
        <end position="1223"/>
    </location>
</feature>
<dbReference type="GO" id="GO:0060962">
    <property type="term" value="P:regulation of ribosomal protein gene transcription by RNA polymerase II"/>
    <property type="evidence" value="ECO:0007669"/>
    <property type="project" value="InterPro"/>
</dbReference>
<keyword evidence="1 3" id="KW-0238">DNA-binding</keyword>
<protein>
    <recommendedName>
        <fullName evidence="9">Fork-head domain-containing protein</fullName>
    </recommendedName>
</protein>
<feature type="region of interest" description="Disordered" evidence="4">
    <location>
        <begin position="801"/>
        <end position="851"/>
    </location>
</feature>
<evidence type="ECO:0000259" key="6">
    <source>
        <dbReference type="PROSITE" id="PS50039"/>
    </source>
</evidence>
<evidence type="ECO:0000313" key="8">
    <source>
        <dbReference type="Proteomes" id="UP000799302"/>
    </source>
</evidence>
<dbReference type="Gene3D" id="1.10.10.10">
    <property type="entry name" value="Winged helix-like DNA-binding domain superfamily/Winged helix DNA-binding domain"/>
    <property type="match status" value="1"/>
</dbReference>
<dbReference type="InterPro" id="IPR030456">
    <property type="entry name" value="TF_fork_head_CS_2"/>
</dbReference>
<reference evidence="7" key="1">
    <citation type="journal article" date="2020" name="Stud. Mycol.">
        <title>101 Dothideomycetes genomes: a test case for predicting lifestyles and emergence of pathogens.</title>
        <authorList>
            <person name="Haridas S."/>
            <person name="Albert R."/>
            <person name="Binder M."/>
            <person name="Bloem J."/>
            <person name="Labutti K."/>
            <person name="Salamov A."/>
            <person name="Andreopoulos B."/>
            <person name="Baker S."/>
            <person name="Barry K."/>
            <person name="Bills G."/>
            <person name="Bluhm B."/>
            <person name="Cannon C."/>
            <person name="Castanera R."/>
            <person name="Culley D."/>
            <person name="Daum C."/>
            <person name="Ezra D."/>
            <person name="Gonzalez J."/>
            <person name="Henrissat B."/>
            <person name="Kuo A."/>
            <person name="Liang C."/>
            <person name="Lipzen A."/>
            <person name="Lutzoni F."/>
            <person name="Magnuson J."/>
            <person name="Mondo S."/>
            <person name="Nolan M."/>
            <person name="Ohm R."/>
            <person name="Pangilinan J."/>
            <person name="Park H.-J."/>
            <person name="Ramirez L."/>
            <person name="Alfaro M."/>
            <person name="Sun H."/>
            <person name="Tritt A."/>
            <person name="Yoshinaga Y."/>
            <person name="Zwiers L.-H."/>
            <person name="Turgeon B."/>
            <person name="Goodwin S."/>
            <person name="Spatafora J."/>
            <person name="Crous P."/>
            <person name="Grigoriev I."/>
        </authorList>
    </citation>
    <scope>NUCLEOTIDE SEQUENCE</scope>
    <source>
        <strain evidence="7">CBS 115976</strain>
    </source>
</reference>
<feature type="region of interest" description="Disordered" evidence="4">
    <location>
        <begin position="554"/>
        <end position="579"/>
    </location>
</feature>
<feature type="domain" description="Fork-head" evidence="6">
    <location>
        <begin position="854"/>
        <end position="943"/>
    </location>
</feature>
<dbReference type="InterPro" id="IPR008984">
    <property type="entry name" value="SMAD_FHA_dom_sf"/>
</dbReference>
<feature type="region of interest" description="Disordered" evidence="4">
    <location>
        <begin position="1193"/>
        <end position="1312"/>
    </location>
</feature>
<feature type="compositionally biased region" description="Basic and acidic residues" evidence="4">
    <location>
        <begin position="762"/>
        <end position="788"/>
    </location>
</feature>
<dbReference type="InterPro" id="IPR000253">
    <property type="entry name" value="FHA_dom"/>
</dbReference>
<proteinExistence type="predicted"/>
<feature type="compositionally biased region" description="Acidic residues" evidence="4">
    <location>
        <begin position="558"/>
        <end position="567"/>
    </location>
</feature>
<evidence type="ECO:0000256" key="2">
    <source>
        <dbReference type="ARBA" id="ARBA00023242"/>
    </source>
</evidence>
<feature type="compositionally biased region" description="Basic and acidic residues" evidence="4">
    <location>
        <begin position="801"/>
        <end position="812"/>
    </location>
</feature>
<dbReference type="OrthoDB" id="5402974at2759"/>
<dbReference type="PANTHER" id="PTHR21712">
    <property type="entry name" value="PRE-RRNA-PROCESSING PROTEIN FHL1"/>
    <property type="match status" value="1"/>
</dbReference>
<gene>
    <name evidence="7" type="ORF">BT63DRAFT_450718</name>
</gene>
<dbReference type="InterPro" id="IPR036390">
    <property type="entry name" value="WH_DNA-bd_sf"/>
</dbReference>
<feature type="region of interest" description="Disordered" evidence="4">
    <location>
        <begin position="363"/>
        <end position="445"/>
    </location>
</feature>
<feature type="compositionally biased region" description="Pro residues" evidence="4">
    <location>
        <begin position="1063"/>
        <end position="1072"/>
    </location>
</feature>
<dbReference type="SUPFAM" id="SSF46785">
    <property type="entry name" value="Winged helix' DNA-binding domain"/>
    <property type="match status" value="1"/>
</dbReference>
<dbReference type="CDD" id="cd00059">
    <property type="entry name" value="FH_FOX"/>
    <property type="match status" value="1"/>
</dbReference>
<keyword evidence="8" id="KW-1185">Reference proteome</keyword>
<feature type="compositionally biased region" description="Polar residues" evidence="4">
    <location>
        <begin position="1005"/>
        <end position="1022"/>
    </location>
</feature>
<dbReference type="GO" id="GO:0003700">
    <property type="term" value="F:DNA-binding transcription factor activity"/>
    <property type="evidence" value="ECO:0007669"/>
    <property type="project" value="InterPro"/>
</dbReference>
<sequence length="1312" mass="143817">MEPLELTISDEQALFANTDKASKWLQFLEGGTWNEPLPVPTPLAKPDTINPLSLHLQGLVKIPFDSAKPDGAGEWVTAEVARRWDRRLKRQCKNCSITFGEAERKNAHYCIECPFHSYGLSKYCNKKHVDDPICHHDYQLPRYNPPKVGKFKFAGGRARGGKHERAYAANLTSSTRTFLWKGPYITTKTYLLDLDHSTRSFPPFDDPLHRSYFSRKRTERYFHERSLHQHHQDPTHIPSMSYNSPGHITPNQNKPGDIMALYDHAHEHDQAMASDSPLSDSDDDNQQGYAMLSFADAHYIMVKPSVIIGRDMSAYRVAQAHNSALVHQFAGLNYSGFGHFEPLPLDTNPATIQVDAEEIPDEIPVHPSRSQSPHQSPRALPEADAPTLPQDEAATLPDADAPTSPKDEVLPLAEDEAPKSPKADAPTSPKADAPKSPLNDTPQSDLAISHHALTLKTQLELMEPKKTDAAATSNKVPFVSVHSHKDPGDPFLATTGVSRQHVKIEFNPSLGCFELHVLGRNGVLVNGHLEPQGGAVSLSNNDKLQIADIPFTFNLPNIEDDDDEESIEGTQPSRVNTMFEDRHGQNVEAEINSSSDDSSIDYDEERYHYHEFDEELSDSDDLQESVESEDAQEENEQADPVLAKVGRTSEKKPGKKNHGIPSQKSPPQKVKLKLTQKHKTKTQSNKEGKKPMARVSPDVDAPPAGAENSTKADKKGASDKDKQDAAPLISRDVALINGKHINIEGFPLGAVVPAKKKGPGRPPKDGVMSKRERQSLLKAYKDSDPDGKLKPEEILARIAESRKADKDRKNSKGELVVDGDATTKEGSKAKSSRPEHTPPPERKMEDYTPEELARPTENYIIVIYQILQAHPEQKMNLQQIYAAIEQKYPYFKFCAGTTGWQSSVRHNLGQGKTFQKVERDGKGWLWAVSPGITLESLKEKKRKTTPPQFHPPHHPPVAAGYSGYNASHPGSYPNMANGAPATGYPMQGQHPPRQSFQPPPFAHANASNASRPPNYQARTGVTNAPVGYPIASGPSTSYHPPPLSSNTQNRLPPSTAKTQQPPTMTPRPPQPRPSRDVIDTFITVFTNSFRDNQEISMNQANRIVKNAVARVLDPDQMIDKPIEDAEMSIIDQFRRCVEQSQPRSNTSRSFGSSALPDTFARSNAFGLHTPTAALPTAAIANASATAASVTTTVVGSSKPPNPSPVPQANATPNGFTGSSSATPQPFGFGARVSNTPTAPSDYGPPSFSANAPSLADQVRAAIDSPTHSAPRPDVEAITPPTTSRKRSIDETEDAESQDANKKQASVPPTNPQ</sequence>
<feature type="region of interest" description="Disordered" evidence="4">
    <location>
        <begin position="612"/>
        <end position="727"/>
    </location>
</feature>
<name>A0A6A6UKF1_9PEZI</name>
<evidence type="ECO:0000259" key="5">
    <source>
        <dbReference type="PROSITE" id="PS50006"/>
    </source>
</evidence>
<dbReference type="Proteomes" id="UP000799302">
    <property type="component" value="Unassembled WGS sequence"/>
</dbReference>
<feature type="DNA-binding region" description="Fork-head" evidence="3">
    <location>
        <begin position="854"/>
        <end position="943"/>
    </location>
</feature>
<evidence type="ECO:0000313" key="7">
    <source>
        <dbReference type="EMBL" id="KAF2672692.1"/>
    </source>
</evidence>
<feature type="compositionally biased region" description="Acidic residues" evidence="4">
    <location>
        <begin position="612"/>
        <end position="637"/>
    </location>
</feature>
<dbReference type="InterPro" id="IPR036388">
    <property type="entry name" value="WH-like_DNA-bd_sf"/>
</dbReference>
<dbReference type="Pfam" id="PF00250">
    <property type="entry name" value="Forkhead"/>
    <property type="match status" value="1"/>
</dbReference>
<feature type="compositionally biased region" description="Basic residues" evidence="4">
    <location>
        <begin position="670"/>
        <end position="681"/>
    </location>
</feature>
<dbReference type="GO" id="GO:0005634">
    <property type="term" value="C:nucleus"/>
    <property type="evidence" value="ECO:0007669"/>
    <property type="project" value="UniProtKB-SubCell"/>
</dbReference>
<feature type="region of interest" description="Disordered" evidence="4">
    <location>
        <begin position="976"/>
        <end position="1075"/>
    </location>
</feature>
<dbReference type="PROSITE" id="PS50039">
    <property type="entry name" value="FORK_HEAD_3"/>
    <property type="match status" value="1"/>
</dbReference>
<dbReference type="SMART" id="SM00339">
    <property type="entry name" value="FH"/>
    <property type="match status" value="1"/>
</dbReference>
<dbReference type="InterPro" id="IPR001766">
    <property type="entry name" value="Fork_head_dom"/>
</dbReference>
<dbReference type="EMBL" id="MU004231">
    <property type="protein sequence ID" value="KAF2672692.1"/>
    <property type="molecule type" value="Genomic_DNA"/>
</dbReference>
<feature type="compositionally biased region" description="Basic and acidic residues" evidence="4">
    <location>
        <begin position="710"/>
        <end position="724"/>
    </location>
</feature>
<dbReference type="PROSITE" id="PS00658">
    <property type="entry name" value="FORK_HEAD_2"/>
    <property type="match status" value="1"/>
</dbReference>
<dbReference type="PROSITE" id="PS50006">
    <property type="entry name" value="FHA_DOMAIN"/>
    <property type="match status" value="1"/>
</dbReference>
<dbReference type="GO" id="GO:0043565">
    <property type="term" value="F:sequence-specific DNA binding"/>
    <property type="evidence" value="ECO:0007669"/>
    <property type="project" value="InterPro"/>
</dbReference>
<feature type="compositionally biased region" description="Polar residues" evidence="4">
    <location>
        <begin position="1033"/>
        <end position="1057"/>
    </location>
</feature>
<dbReference type="SUPFAM" id="SSF49879">
    <property type="entry name" value="SMAD/FHA domain"/>
    <property type="match status" value="1"/>
</dbReference>
<dbReference type="Gene3D" id="2.60.200.20">
    <property type="match status" value="1"/>
</dbReference>
<dbReference type="PANTHER" id="PTHR21712:SF29">
    <property type="entry name" value="PRE-RRNA-PROCESSING PROTEIN FHL1"/>
    <property type="match status" value="1"/>
</dbReference>
<keyword evidence="2 3" id="KW-0539">Nucleus</keyword>
<organism evidence="7 8">
    <name type="scientific">Microthyrium microscopicum</name>
    <dbReference type="NCBI Taxonomy" id="703497"/>
    <lineage>
        <taxon>Eukaryota</taxon>
        <taxon>Fungi</taxon>
        <taxon>Dikarya</taxon>
        <taxon>Ascomycota</taxon>
        <taxon>Pezizomycotina</taxon>
        <taxon>Dothideomycetes</taxon>
        <taxon>Dothideomycetes incertae sedis</taxon>
        <taxon>Microthyriales</taxon>
        <taxon>Microthyriaceae</taxon>
        <taxon>Microthyrium</taxon>
    </lineage>
</organism>
<dbReference type="InterPro" id="IPR045178">
    <property type="entry name" value="Fhl1/FHA1"/>
</dbReference>
<feature type="domain" description="FHA" evidence="5">
    <location>
        <begin position="479"/>
        <end position="530"/>
    </location>
</feature>
<accession>A0A6A6UKF1</accession>
<dbReference type="Pfam" id="PF00498">
    <property type="entry name" value="FHA"/>
    <property type="match status" value="1"/>
</dbReference>
<comment type="subcellular location">
    <subcellularLocation>
        <location evidence="3">Nucleus</location>
    </subcellularLocation>
</comment>